<comment type="caution">
    <text evidence="2">The sequence shown here is derived from an EMBL/GenBank/DDBJ whole genome shotgun (WGS) entry which is preliminary data.</text>
</comment>
<sequence>MNTIKKINTFAIALPFVIAVFAVLNENLLIIAILSTMVTGFIQVLISLYLLVQEPRNKHLQIYLGIVLLFFGLWFINVNYYYSDELIFLLFALPVALTFYLTLIIHKNLKL</sequence>
<keyword evidence="1" id="KW-0812">Transmembrane</keyword>
<evidence type="ECO:0000256" key="1">
    <source>
        <dbReference type="SAM" id="Phobius"/>
    </source>
</evidence>
<protein>
    <submittedName>
        <fullName evidence="2">Uncharacterized protein</fullName>
    </submittedName>
</protein>
<dbReference type="RefSeq" id="WP_166138053.1">
    <property type="nucleotide sequence ID" value="NZ_JAAOBY010000008.1"/>
</dbReference>
<keyword evidence="3" id="KW-1185">Reference proteome</keyword>
<accession>A0ABR7JI09</accession>
<organism evidence="2 3">
    <name type="scientific">Flavobacterium turcicum</name>
    <dbReference type="NCBI Taxonomy" id="2764718"/>
    <lineage>
        <taxon>Bacteria</taxon>
        <taxon>Pseudomonadati</taxon>
        <taxon>Bacteroidota</taxon>
        <taxon>Flavobacteriia</taxon>
        <taxon>Flavobacteriales</taxon>
        <taxon>Flavobacteriaceae</taxon>
        <taxon>Flavobacterium</taxon>
    </lineage>
</organism>
<dbReference type="EMBL" id="JACRUM010000007">
    <property type="protein sequence ID" value="MBC5864134.1"/>
    <property type="molecule type" value="Genomic_DNA"/>
</dbReference>
<feature type="transmembrane region" description="Helical" evidence="1">
    <location>
        <begin position="7"/>
        <end position="24"/>
    </location>
</feature>
<feature type="transmembrane region" description="Helical" evidence="1">
    <location>
        <begin position="30"/>
        <end position="50"/>
    </location>
</feature>
<reference evidence="2 3" key="1">
    <citation type="submission" date="2020-08" db="EMBL/GenBank/DDBJ databases">
        <title>Description of novel Flavobacterium F-400 isolate.</title>
        <authorList>
            <person name="Saticioglu I."/>
            <person name="Duman M."/>
            <person name="Altun S."/>
        </authorList>
    </citation>
    <scope>NUCLEOTIDE SEQUENCE [LARGE SCALE GENOMIC DNA]</scope>
    <source>
        <strain evidence="2 3">F-400</strain>
    </source>
</reference>
<feature type="transmembrane region" description="Helical" evidence="1">
    <location>
        <begin position="86"/>
        <end position="105"/>
    </location>
</feature>
<keyword evidence="1" id="KW-0472">Membrane</keyword>
<gene>
    <name evidence="2" type="ORF">H8R26_11940</name>
</gene>
<dbReference type="Proteomes" id="UP000621670">
    <property type="component" value="Unassembled WGS sequence"/>
</dbReference>
<name>A0ABR7JI09_9FLAO</name>
<keyword evidence="1" id="KW-1133">Transmembrane helix</keyword>
<evidence type="ECO:0000313" key="3">
    <source>
        <dbReference type="Proteomes" id="UP000621670"/>
    </source>
</evidence>
<proteinExistence type="predicted"/>
<evidence type="ECO:0000313" key="2">
    <source>
        <dbReference type="EMBL" id="MBC5864134.1"/>
    </source>
</evidence>
<feature type="transmembrane region" description="Helical" evidence="1">
    <location>
        <begin position="62"/>
        <end position="80"/>
    </location>
</feature>